<sequence length="219" mass="25020">MPYFSLVIIKKKINNNKKKKNKNENMKRYNEIVRLITPEELLKKIIMLNRQIAQLQTNQQPEKTGKQNPNNPKIDDQQKKTLEKEIENLQAQVRKWRARATASQAALKDVRSQVDKLVKQQSDVSPPMAAAQQYLNGRQADSAKLVQTQPLSLIHRDSIHSTQSLGEIPALPMSTREASKFFFFIYPPFLILLLSSANEYFSQEEGGGGGNKKKNTQPF</sequence>
<proteinExistence type="predicted"/>
<evidence type="ECO:0000313" key="4">
    <source>
        <dbReference type="Proteomes" id="UP000023152"/>
    </source>
</evidence>
<gene>
    <name evidence="3" type="ORF">RFI_26234</name>
</gene>
<dbReference type="Proteomes" id="UP000023152">
    <property type="component" value="Unassembled WGS sequence"/>
</dbReference>
<keyword evidence="4" id="KW-1185">Reference proteome</keyword>
<reference evidence="3 4" key="1">
    <citation type="journal article" date="2013" name="Curr. Biol.">
        <title>The Genome of the Foraminiferan Reticulomyxa filosa.</title>
        <authorList>
            <person name="Glockner G."/>
            <person name="Hulsmann N."/>
            <person name="Schleicher M."/>
            <person name="Noegel A.A."/>
            <person name="Eichinger L."/>
            <person name="Gallinger C."/>
            <person name="Pawlowski J."/>
            <person name="Sierra R."/>
            <person name="Euteneuer U."/>
            <person name="Pillet L."/>
            <person name="Moustafa A."/>
            <person name="Platzer M."/>
            <person name="Groth M."/>
            <person name="Szafranski K."/>
            <person name="Schliwa M."/>
        </authorList>
    </citation>
    <scope>NUCLEOTIDE SEQUENCE [LARGE SCALE GENOMIC DNA]</scope>
</reference>
<evidence type="ECO:0000313" key="3">
    <source>
        <dbReference type="EMBL" id="ETO11141.1"/>
    </source>
</evidence>
<feature type="coiled-coil region" evidence="1">
    <location>
        <begin position="79"/>
        <end position="106"/>
    </location>
</feature>
<feature type="region of interest" description="Disordered" evidence="2">
    <location>
        <begin position="56"/>
        <end position="75"/>
    </location>
</feature>
<keyword evidence="1" id="KW-0175">Coiled coil</keyword>
<evidence type="ECO:0000256" key="1">
    <source>
        <dbReference type="SAM" id="Coils"/>
    </source>
</evidence>
<organism evidence="3 4">
    <name type="scientific">Reticulomyxa filosa</name>
    <dbReference type="NCBI Taxonomy" id="46433"/>
    <lineage>
        <taxon>Eukaryota</taxon>
        <taxon>Sar</taxon>
        <taxon>Rhizaria</taxon>
        <taxon>Retaria</taxon>
        <taxon>Foraminifera</taxon>
        <taxon>Monothalamids</taxon>
        <taxon>Reticulomyxidae</taxon>
        <taxon>Reticulomyxa</taxon>
    </lineage>
</organism>
<evidence type="ECO:0000256" key="2">
    <source>
        <dbReference type="SAM" id="MobiDB-lite"/>
    </source>
</evidence>
<dbReference type="EMBL" id="ASPP01022719">
    <property type="protein sequence ID" value="ETO11141.1"/>
    <property type="molecule type" value="Genomic_DNA"/>
</dbReference>
<protein>
    <submittedName>
        <fullName evidence="3">Uncharacterized protein</fullName>
    </submittedName>
</protein>
<feature type="compositionally biased region" description="Polar residues" evidence="2">
    <location>
        <begin position="56"/>
        <end position="71"/>
    </location>
</feature>
<comment type="caution">
    <text evidence="3">The sequence shown here is derived from an EMBL/GenBank/DDBJ whole genome shotgun (WGS) entry which is preliminary data.</text>
</comment>
<name>X6MBT5_RETFI</name>
<accession>X6MBT5</accession>
<dbReference type="AlphaFoldDB" id="X6MBT5"/>